<evidence type="ECO:0000256" key="2">
    <source>
        <dbReference type="ARBA" id="ARBA00008685"/>
    </source>
</evidence>
<evidence type="ECO:0000256" key="8">
    <source>
        <dbReference type="ARBA" id="ARBA00023180"/>
    </source>
</evidence>
<dbReference type="Proteomes" id="UP000820818">
    <property type="component" value="Linkage Group LG6"/>
</dbReference>
<evidence type="ECO:0000256" key="3">
    <source>
        <dbReference type="ARBA" id="ARBA00022475"/>
    </source>
</evidence>
<dbReference type="Gene3D" id="1.10.287.70">
    <property type="match status" value="1"/>
</dbReference>
<feature type="chain" id="PRO_5042151078" description="Ionotropic glutamate receptor C-terminal domain-containing protein" evidence="10">
    <location>
        <begin position="31"/>
        <end position="486"/>
    </location>
</feature>
<dbReference type="GO" id="GO:0050906">
    <property type="term" value="P:detection of stimulus involved in sensory perception"/>
    <property type="evidence" value="ECO:0007669"/>
    <property type="project" value="UniProtKB-ARBA"/>
</dbReference>
<keyword evidence="5 9" id="KW-1133">Transmembrane helix</keyword>
<keyword evidence="3" id="KW-1003">Cell membrane</keyword>
<feature type="transmembrane region" description="Helical" evidence="9">
    <location>
        <begin position="168"/>
        <end position="189"/>
    </location>
</feature>
<keyword evidence="6 9" id="KW-0472">Membrane</keyword>
<comment type="caution">
    <text evidence="12">The sequence shown here is derived from an EMBL/GenBank/DDBJ whole genome shotgun (WGS) entry which is preliminary data.</text>
</comment>
<dbReference type="PANTHER" id="PTHR42643">
    <property type="entry name" value="IONOTROPIC RECEPTOR 20A-RELATED"/>
    <property type="match status" value="1"/>
</dbReference>
<keyword evidence="8" id="KW-0325">Glycoprotein</keyword>
<evidence type="ECO:0000256" key="5">
    <source>
        <dbReference type="ARBA" id="ARBA00022989"/>
    </source>
</evidence>
<keyword evidence="4 9" id="KW-0812">Transmembrane</keyword>
<comment type="subcellular location">
    <subcellularLocation>
        <location evidence="1">Cell membrane</location>
        <topology evidence="1">Multi-pass membrane protein</topology>
    </subcellularLocation>
</comment>
<evidence type="ECO:0000313" key="13">
    <source>
        <dbReference type="Proteomes" id="UP000820818"/>
    </source>
</evidence>
<organism evidence="12 13">
    <name type="scientific">Daphnia sinensis</name>
    <dbReference type="NCBI Taxonomy" id="1820382"/>
    <lineage>
        <taxon>Eukaryota</taxon>
        <taxon>Metazoa</taxon>
        <taxon>Ecdysozoa</taxon>
        <taxon>Arthropoda</taxon>
        <taxon>Crustacea</taxon>
        <taxon>Branchiopoda</taxon>
        <taxon>Diplostraca</taxon>
        <taxon>Cladocera</taxon>
        <taxon>Anomopoda</taxon>
        <taxon>Daphniidae</taxon>
        <taxon>Daphnia</taxon>
        <taxon>Daphnia similis group</taxon>
    </lineage>
</organism>
<dbReference type="InterPro" id="IPR052192">
    <property type="entry name" value="Insect_Ionotropic_Sensory_Rcpt"/>
</dbReference>
<evidence type="ECO:0000256" key="9">
    <source>
        <dbReference type="SAM" id="Phobius"/>
    </source>
</evidence>
<evidence type="ECO:0000256" key="4">
    <source>
        <dbReference type="ARBA" id="ARBA00022692"/>
    </source>
</evidence>
<accession>A0AAD5L5Y6</accession>
<feature type="transmembrane region" description="Helical" evidence="9">
    <location>
        <begin position="209"/>
        <end position="227"/>
    </location>
</feature>
<dbReference type="AlphaFoldDB" id="A0AAD5L5Y6"/>
<comment type="similarity">
    <text evidence="2">Belongs to the glutamate-gated ion channel (TC 1.A.10.1) family.</text>
</comment>
<evidence type="ECO:0000256" key="7">
    <source>
        <dbReference type="ARBA" id="ARBA00023170"/>
    </source>
</evidence>
<dbReference type="Pfam" id="PF00060">
    <property type="entry name" value="Lig_chan"/>
    <property type="match status" value="1"/>
</dbReference>
<feature type="signal peptide" evidence="10">
    <location>
        <begin position="1"/>
        <end position="30"/>
    </location>
</feature>
<reference evidence="12 13" key="1">
    <citation type="submission" date="2022-05" db="EMBL/GenBank/DDBJ databases">
        <title>A multi-omics perspective on studying reproductive biology in Daphnia sinensis.</title>
        <authorList>
            <person name="Jia J."/>
        </authorList>
    </citation>
    <scope>NUCLEOTIDE SEQUENCE [LARGE SCALE GENOMIC DNA]</scope>
    <source>
        <strain evidence="12 13">WSL</strain>
    </source>
</reference>
<keyword evidence="13" id="KW-1185">Reference proteome</keyword>
<dbReference type="PANTHER" id="PTHR42643:SF24">
    <property type="entry name" value="IONOTROPIC RECEPTOR 60A"/>
    <property type="match status" value="1"/>
</dbReference>
<keyword evidence="7" id="KW-0675">Receptor</keyword>
<proteinExistence type="inferred from homology"/>
<dbReference type="GO" id="GO:0005886">
    <property type="term" value="C:plasma membrane"/>
    <property type="evidence" value="ECO:0007669"/>
    <property type="project" value="UniProtKB-SubCell"/>
</dbReference>
<keyword evidence="10" id="KW-0732">Signal</keyword>
<evidence type="ECO:0000313" key="12">
    <source>
        <dbReference type="EMBL" id="KAI9556676.1"/>
    </source>
</evidence>
<dbReference type="GO" id="GO:0015276">
    <property type="term" value="F:ligand-gated monoatomic ion channel activity"/>
    <property type="evidence" value="ECO:0007669"/>
    <property type="project" value="InterPro"/>
</dbReference>
<evidence type="ECO:0000256" key="6">
    <source>
        <dbReference type="ARBA" id="ARBA00023136"/>
    </source>
</evidence>
<dbReference type="Gene3D" id="3.40.190.10">
    <property type="entry name" value="Periplasmic binding protein-like II"/>
    <property type="match status" value="1"/>
</dbReference>
<feature type="transmembrane region" description="Helical" evidence="9">
    <location>
        <begin position="234"/>
        <end position="260"/>
    </location>
</feature>
<feature type="transmembrane region" description="Helical" evidence="9">
    <location>
        <begin position="431"/>
        <end position="451"/>
    </location>
</feature>
<dbReference type="SUPFAM" id="SSF53850">
    <property type="entry name" value="Periplasmic binding protein-like II"/>
    <property type="match status" value="1"/>
</dbReference>
<evidence type="ECO:0000256" key="10">
    <source>
        <dbReference type="SAM" id="SignalP"/>
    </source>
</evidence>
<name>A0AAD5L5Y6_9CRUS</name>
<evidence type="ECO:0000259" key="11">
    <source>
        <dbReference type="Pfam" id="PF00060"/>
    </source>
</evidence>
<protein>
    <recommendedName>
        <fullName evidence="11">Ionotropic glutamate receptor C-terminal domain-containing protein</fullName>
    </recommendedName>
</protein>
<evidence type="ECO:0000256" key="1">
    <source>
        <dbReference type="ARBA" id="ARBA00004651"/>
    </source>
</evidence>
<gene>
    <name evidence="12" type="ORF">GHT06_016466</name>
</gene>
<dbReference type="InterPro" id="IPR001320">
    <property type="entry name" value="Iontro_rcpt_C"/>
</dbReference>
<sequence length="486" mass="55052">MSFCFHPSPLCFIFAQILLVFSPNICHVSSKNTNPLNGKFLMIIPMSALVQYRFNDSAKLKEYMPRTARMQIDILNWLALRNNFTYAILTTNETTLELPISRNNRGSMSYLLDGTCDMVVSDLFMTSGRYRLLDMPYPWYQGPARFLIPVPDARLNFAAVLKPFQLQVWIWLVVSLAIVIATFQLIKHYPPPVPSTPDGLVARVSHKPIPYLYVFGLLLSQGGPVISQRRAIRVVAAIWCLAAFVLSQAYNSTLITYVIAPNDNPLINSVLDIVNNPSIHFLVEKNMGMDVVISGSTDEDGIFRRLRDGINNNPESRCPSQAHCIERVLSGGSQVYSKSIEYLLDAMFVDFQKTGQCRLQIAKEGFMNFIVSFALAKHSPYTDTISKGIIEMNGFGLIDHWVQSYQAMPHRCLSRTARKRREQPRLSLKNLTGAFVVLLIGYAVSFLVFVVERLHETRRRLHNRIASAKQEKPPAASYGPDEFVFW</sequence>
<dbReference type="EMBL" id="WJBH02000006">
    <property type="protein sequence ID" value="KAI9556676.1"/>
    <property type="molecule type" value="Genomic_DNA"/>
</dbReference>
<feature type="domain" description="Ionotropic glutamate receptor C-terminal" evidence="11">
    <location>
        <begin position="166"/>
        <end position="441"/>
    </location>
</feature>